<sequence length="258" mass="29017">MNGDSLVTFVARSALRSDLLRAVERDPRTTAALHADLDVSQSGVYKTLDELADRGLVRESDRWELSARGRLVADELARQDAVEDLLDDEFWDDHDVSALPRRFRQRLAGAGEWELYRNPARNPQYLERWAVELFREADWLRVGAQVYYPRFARMVDELADRGVLDAQVVADDRLVDEAIERYADGDAPSCIDERVADLPFSFTVTADLVALSLPTRDGVSDLDAVLVGSGEGAVELGRDIHTHFWDRAVPVEDYLATV</sequence>
<dbReference type="KEGG" id="hlt:I7X12_02610"/>
<dbReference type="InterPro" id="IPR013561">
    <property type="entry name" value="FilR1_middle_dom"/>
</dbReference>
<name>A0A7T3FZF0_9EURY</name>
<dbReference type="Gene3D" id="1.10.10.10">
    <property type="entry name" value="Winged helix-like DNA-binding domain superfamily/Winged helix DNA-binding domain"/>
    <property type="match status" value="1"/>
</dbReference>
<dbReference type="InterPro" id="IPR057527">
    <property type="entry name" value="HVO_A0261-like_N"/>
</dbReference>
<dbReference type="RefSeq" id="WP_198062334.1">
    <property type="nucleotide sequence ID" value="NZ_CP065856.1"/>
</dbReference>
<evidence type="ECO:0000259" key="1">
    <source>
        <dbReference type="Pfam" id="PF08350"/>
    </source>
</evidence>
<proteinExistence type="predicted"/>
<dbReference type="EMBL" id="CP065856">
    <property type="protein sequence ID" value="QPV63545.1"/>
    <property type="molecule type" value="Genomic_DNA"/>
</dbReference>
<protein>
    <submittedName>
        <fullName evidence="3">Helix-turn-helix domain-containing protein</fullName>
    </submittedName>
</protein>
<accession>A0A7T3FZF0</accession>
<dbReference type="AlphaFoldDB" id="A0A7T3FZF0"/>
<dbReference type="OrthoDB" id="11410at2157"/>
<evidence type="ECO:0000313" key="3">
    <source>
        <dbReference type="EMBL" id="QPV63545.1"/>
    </source>
</evidence>
<organism evidence="3 4">
    <name type="scientific">Halosimplex litoreum</name>
    <dbReference type="NCBI Taxonomy" id="1198301"/>
    <lineage>
        <taxon>Archaea</taxon>
        <taxon>Methanobacteriati</taxon>
        <taxon>Methanobacteriota</taxon>
        <taxon>Stenosarchaea group</taxon>
        <taxon>Halobacteria</taxon>
        <taxon>Halobacteriales</taxon>
        <taxon>Haloarculaceae</taxon>
        <taxon>Halosimplex</taxon>
    </lineage>
</organism>
<reference evidence="3 4" key="1">
    <citation type="submission" date="2020-12" db="EMBL/GenBank/DDBJ databases">
        <title>Halosimplex halophilum sp. nov. and Halosimplex salinum sp. nov., two new members of the genus Halosimplex.</title>
        <authorList>
            <person name="Cui H.L."/>
        </authorList>
    </citation>
    <scope>NUCLEOTIDE SEQUENCE [LARGE SCALE GENOMIC DNA]</scope>
    <source>
        <strain evidence="3 4">YGH94</strain>
    </source>
</reference>
<dbReference type="InterPro" id="IPR036388">
    <property type="entry name" value="WH-like_DNA-bd_sf"/>
</dbReference>
<dbReference type="Proteomes" id="UP000595001">
    <property type="component" value="Chromosome"/>
</dbReference>
<feature type="domain" description="HVO-A0261-like N-terminal" evidence="2">
    <location>
        <begin position="7"/>
        <end position="81"/>
    </location>
</feature>
<evidence type="ECO:0000313" key="4">
    <source>
        <dbReference type="Proteomes" id="UP000595001"/>
    </source>
</evidence>
<dbReference type="SUPFAM" id="SSF46785">
    <property type="entry name" value="Winged helix' DNA-binding domain"/>
    <property type="match status" value="1"/>
</dbReference>
<gene>
    <name evidence="3" type="ORF">I7X12_02610</name>
</gene>
<feature type="domain" description="Methanogenesis regulatory protein FilR1 middle" evidence="1">
    <location>
        <begin position="131"/>
        <end position="247"/>
    </location>
</feature>
<dbReference type="Pfam" id="PF25213">
    <property type="entry name" value="HVO_A0261_N"/>
    <property type="match status" value="1"/>
</dbReference>
<dbReference type="Pfam" id="PF08350">
    <property type="entry name" value="FilR1_middle"/>
    <property type="match status" value="1"/>
</dbReference>
<dbReference type="InterPro" id="IPR036390">
    <property type="entry name" value="WH_DNA-bd_sf"/>
</dbReference>
<dbReference type="GeneID" id="60587349"/>
<evidence type="ECO:0000259" key="2">
    <source>
        <dbReference type="Pfam" id="PF25213"/>
    </source>
</evidence>
<keyword evidence="4" id="KW-1185">Reference proteome</keyword>